<name>A0A6B2LT55_9EUKA</name>
<dbReference type="EMBL" id="GIBP01011480">
    <property type="protein sequence ID" value="NDV40449.1"/>
    <property type="molecule type" value="Transcribed_RNA"/>
</dbReference>
<accession>A0A6B2LT55</accession>
<proteinExistence type="predicted"/>
<dbReference type="AlphaFoldDB" id="A0A6B2LT55"/>
<protein>
    <submittedName>
        <fullName evidence="1">Uncharacterized protein</fullName>
    </submittedName>
</protein>
<reference evidence="1" key="1">
    <citation type="journal article" date="2020" name="J. Eukaryot. Microbiol.">
        <title>De novo Sequencing, Assembly and Annotation of the Transcriptome for the Free-Living Testate Amoeba Arcella intermedia.</title>
        <authorList>
            <person name="Ribeiro G.M."/>
            <person name="Porfirio-Sousa A.L."/>
            <person name="Maurer-Alcala X.X."/>
            <person name="Katz L.A."/>
            <person name="Lahr D.J.G."/>
        </authorList>
    </citation>
    <scope>NUCLEOTIDE SEQUENCE</scope>
</reference>
<sequence>MLRSRDRSNPFPNIGPELNSFRMAFSPLFFTGKYWTWFSPLALFREKRKAVGSF</sequence>
<evidence type="ECO:0000313" key="1">
    <source>
        <dbReference type="EMBL" id="NDV40449.1"/>
    </source>
</evidence>
<organism evidence="1">
    <name type="scientific">Arcella intermedia</name>
    <dbReference type="NCBI Taxonomy" id="1963864"/>
    <lineage>
        <taxon>Eukaryota</taxon>
        <taxon>Amoebozoa</taxon>
        <taxon>Tubulinea</taxon>
        <taxon>Elardia</taxon>
        <taxon>Arcellinida</taxon>
        <taxon>Sphaerothecina</taxon>
        <taxon>Arcellidae</taxon>
        <taxon>Arcella</taxon>
    </lineage>
</organism>